<gene>
    <name evidence="1" type="ORF">PYW08_001455</name>
</gene>
<accession>A0ACC2R434</accession>
<proteinExistence type="predicted"/>
<comment type="caution">
    <text evidence="1">The sequence shown here is derived from an EMBL/GenBank/DDBJ whole genome shotgun (WGS) entry which is preliminary data.</text>
</comment>
<dbReference type="Proteomes" id="UP001231649">
    <property type="component" value="Chromosome 11"/>
</dbReference>
<protein>
    <submittedName>
        <fullName evidence="1">Uncharacterized protein</fullName>
    </submittedName>
</protein>
<evidence type="ECO:0000313" key="1">
    <source>
        <dbReference type="EMBL" id="KAJ8733157.1"/>
    </source>
</evidence>
<reference evidence="1" key="1">
    <citation type="submission" date="2023-03" db="EMBL/GenBank/DDBJ databases">
        <title>Chromosome-level genomes of two armyworms, Mythimna separata and Mythimna loreyi, provide insights into the biosynthesis and reception of sex pheromones.</title>
        <authorList>
            <person name="Zhao H."/>
        </authorList>
    </citation>
    <scope>NUCLEOTIDE SEQUENCE</scope>
    <source>
        <strain evidence="1">BeijingLab</strain>
    </source>
</reference>
<keyword evidence="2" id="KW-1185">Reference proteome</keyword>
<sequence>MEKKTGDKSAEEFVPEERPLEKEPTVEPPYGSREWIQYWSEFEGHLPTPINVSITGSLVYICPDLKWFNFDVYPHKVKLTNTGYTLVLSSKWRTERPYLIGGPFLEKHVLSQIHFHWGADMMEGSDHTVDDRRYPGEMQVTFFRSEYLTQEEAIKYADGVTMVCYLIKYGVNPDDRLSWVIEGFPRIQEAQTNTRIGPLPMSRLLPMFYEDYFLYWGRLDTVAGDQYVIKWLVPRAVLFASFDQMKEFRKLWDPWDCPNLRNFRPLQEREDRHIFYINPHWCQYNSLLPIPRVPEPSISMLSPAYLKNPWMLPLQNRPEEDVAVQETQTKNTSGILIDAPATADAKDSG</sequence>
<name>A0ACC2R434_9NEOP</name>
<dbReference type="EMBL" id="CM056787">
    <property type="protein sequence ID" value="KAJ8733157.1"/>
    <property type="molecule type" value="Genomic_DNA"/>
</dbReference>
<organism evidence="1 2">
    <name type="scientific">Mythimna loreyi</name>
    <dbReference type="NCBI Taxonomy" id="667449"/>
    <lineage>
        <taxon>Eukaryota</taxon>
        <taxon>Metazoa</taxon>
        <taxon>Ecdysozoa</taxon>
        <taxon>Arthropoda</taxon>
        <taxon>Hexapoda</taxon>
        <taxon>Insecta</taxon>
        <taxon>Pterygota</taxon>
        <taxon>Neoptera</taxon>
        <taxon>Endopterygota</taxon>
        <taxon>Lepidoptera</taxon>
        <taxon>Glossata</taxon>
        <taxon>Ditrysia</taxon>
        <taxon>Noctuoidea</taxon>
        <taxon>Noctuidae</taxon>
        <taxon>Noctuinae</taxon>
        <taxon>Hadenini</taxon>
        <taxon>Mythimna</taxon>
    </lineage>
</organism>
<evidence type="ECO:0000313" key="2">
    <source>
        <dbReference type="Proteomes" id="UP001231649"/>
    </source>
</evidence>